<evidence type="ECO:0000256" key="1">
    <source>
        <dbReference type="ARBA" id="ARBA00004127"/>
    </source>
</evidence>
<reference evidence="8 9" key="1">
    <citation type="journal article" date="2013" name="PLoS ONE">
        <title>Identification and characterization of three novel lipases belonging to families II and V from Anaerovibrio lipolyticus 5ST.</title>
        <authorList>
            <person name="Prive F."/>
            <person name="Kaderbhai N.N."/>
            <person name="Girdwood S."/>
            <person name="Worgan H.J."/>
            <person name="Pinloche E."/>
            <person name="Scollan N.D."/>
            <person name="Huws S.A."/>
            <person name="Newbold C.J."/>
        </authorList>
    </citation>
    <scope>NUCLEOTIDE SEQUENCE [LARGE SCALE GENOMIC DNA]</scope>
    <source>
        <strain evidence="8 9">5S</strain>
    </source>
</reference>
<comment type="caution">
    <text evidence="8">The sequence shown here is derived from an EMBL/GenBank/DDBJ whole genome shotgun (WGS) entry which is preliminary data.</text>
</comment>
<feature type="transmembrane region" description="Helical" evidence="7">
    <location>
        <begin position="242"/>
        <end position="262"/>
    </location>
</feature>
<evidence type="ECO:0000256" key="5">
    <source>
        <dbReference type="ARBA" id="ARBA00022989"/>
    </source>
</evidence>
<feature type="transmembrane region" description="Helical" evidence="7">
    <location>
        <begin position="171"/>
        <end position="191"/>
    </location>
</feature>
<evidence type="ECO:0000256" key="3">
    <source>
        <dbReference type="ARBA" id="ARBA00022448"/>
    </source>
</evidence>
<keyword evidence="9" id="KW-1185">Reference proteome</keyword>
<keyword evidence="3" id="KW-0813">Transport</keyword>
<evidence type="ECO:0000256" key="7">
    <source>
        <dbReference type="SAM" id="Phobius"/>
    </source>
</evidence>
<feature type="transmembrane region" description="Helical" evidence="7">
    <location>
        <begin position="317"/>
        <end position="335"/>
    </location>
</feature>
<dbReference type="GO" id="GO:0012505">
    <property type="term" value="C:endomembrane system"/>
    <property type="evidence" value="ECO:0007669"/>
    <property type="project" value="UniProtKB-SubCell"/>
</dbReference>
<organism evidence="8 9">
    <name type="scientific">Anaerovibrio lipolyticus</name>
    <dbReference type="NCBI Taxonomy" id="82374"/>
    <lineage>
        <taxon>Bacteria</taxon>
        <taxon>Bacillati</taxon>
        <taxon>Bacillota</taxon>
        <taxon>Negativicutes</taxon>
        <taxon>Selenomonadales</taxon>
        <taxon>Selenomonadaceae</taxon>
        <taxon>Anaerovibrio</taxon>
    </lineage>
</organism>
<dbReference type="PANTHER" id="PTHR43337">
    <property type="entry name" value="XANTHINE/URACIL PERMEASE C887.17-RELATED"/>
    <property type="match status" value="1"/>
</dbReference>
<dbReference type="Proteomes" id="UP000030993">
    <property type="component" value="Unassembled WGS sequence"/>
</dbReference>
<dbReference type="GO" id="GO:0005886">
    <property type="term" value="C:plasma membrane"/>
    <property type="evidence" value="ECO:0007669"/>
    <property type="project" value="TreeGrafter"/>
</dbReference>
<evidence type="ECO:0000256" key="2">
    <source>
        <dbReference type="ARBA" id="ARBA00005697"/>
    </source>
</evidence>
<dbReference type="InterPro" id="IPR045018">
    <property type="entry name" value="Azg-like"/>
</dbReference>
<keyword evidence="4 7" id="KW-0812">Transmembrane</keyword>
<name>A0A0B2JYX8_9FIRM</name>
<dbReference type="PANTHER" id="PTHR43337:SF1">
    <property type="entry name" value="XANTHINE_URACIL PERMEASE C887.17-RELATED"/>
    <property type="match status" value="1"/>
</dbReference>
<dbReference type="eggNOG" id="COG2252">
    <property type="taxonomic scope" value="Bacteria"/>
</dbReference>
<dbReference type="EMBL" id="JSCE01000215">
    <property type="protein sequence ID" value="KHM51162.1"/>
    <property type="molecule type" value="Genomic_DNA"/>
</dbReference>
<dbReference type="RefSeq" id="WP_039210958.1">
    <property type="nucleotide sequence ID" value="NZ_JSCE01000215.1"/>
</dbReference>
<dbReference type="InterPro" id="IPR006043">
    <property type="entry name" value="NCS2"/>
</dbReference>
<feature type="transmembrane region" description="Helical" evidence="7">
    <location>
        <begin position="198"/>
        <end position="216"/>
    </location>
</feature>
<comment type="similarity">
    <text evidence="2">Belongs to the nucleobase:cation symporter-2 (NCS2) (TC 2.A.40) family. Azg-like subfamily.</text>
</comment>
<evidence type="ECO:0000313" key="8">
    <source>
        <dbReference type="EMBL" id="KHM51162.1"/>
    </source>
</evidence>
<feature type="transmembrane region" description="Helical" evidence="7">
    <location>
        <begin position="416"/>
        <end position="432"/>
    </location>
</feature>
<protein>
    <recommendedName>
        <fullName evidence="10">Guanine permease</fullName>
    </recommendedName>
</protein>
<feature type="transmembrane region" description="Helical" evidence="7">
    <location>
        <begin position="74"/>
        <end position="94"/>
    </location>
</feature>
<feature type="transmembrane region" description="Helical" evidence="7">
    <location>
        <begin position="48"/>
        <end position="67"/>
    </location>
</feature>
<evidence type="ECO:0000313" key="9">
    <source>
        <dbReference type="Proteomes" id="UP000030993"/>
    </source>
</evidence>
<feature type="transmembrane region" description="Helical" evidence="7">
    <location>
        <begin position="342"/>
        <end position="361"/>
    </location>
</feature>
<evidence type="ECO:0000256" key="6">
    <source>
        <dbReference type="ARBA" id="ARBA00023136"/>
    </source>
</evidence>
<keyword evidence="5 7" id="KW-1133">Transmembrane helix</keyword>
<proteinExistence type="inferred from homology"/>
<evidence type="ECO:0008006" key="10">
    <source>
        <dbReference type="Google" id="ProtNLM"/>
    </source>
</evidence>
<feature type="transmembrane region" description="Helical" evidence="7">
    <location>
        <begin position="100"/>
        <end position="122"/>
    </location>
</feature>
<dbReference type="STRING" id="82374.NZ47_11680"/>
<dbReference type="AlphaFoldDB" id="A0A0B2JYX8"/>
<sequence>MKNFILNHFQIEQRNSSIKTELLCGLLNFFAIMYIIVVNPALFEQAGMNFGGVFLATICATAIGCFYMGMMANYPIVIAPGLGINAYVVYTIVVSRGYSWQDALGCCFVASAIFLVLSLTSFREQLVNSIPECLKIGITAGIGLFVTFIGLKSGGLVVDSPDTFVTMGSLTNYGTALTAIGVVLCLILSILNVPASMLVGMVIMAIAAWMLGMLQLPSELISLPSDIGSTVGGLEFDHIHEMIPIVMVILLVTMFDTTGTMIGVGKQAKIVKNGVFPHLRNALMADAFASFWGTLLGTGPCSSFAESSAGVMAGARTGLAAVTTGILFLSLLFIFPLAQAIASVPAITSPVLIIAGIQMFSEISTLDWEEKRTLYPSVLACIMMPLTYSITNGVAFGMISYVAITIAAGKRKEIHPLLYLFSIWFLLDFLHIL</sequence>
<feature type="transmembrane region" description="Helical" evidence="7">
    <location>
        <begin position="283"/>
        <end position="305"/>
    </location>
</feature>
<gene>
    <name evidence="8" type="ORF">NZ47_11680</name>
</gene>
<keyword evidence="6 7" id="KW-0472">Membrane</keyword>
<dbReference type="Pfam" id="PF00860">
    <property type="entry name" value="Xan_ur_permease"/>
    <property type="match status" value="1"/>
</dbReference>
<evidence type="ECO:0000256" key="4">
    <source>
        <dbReference type="ARBA" id="ARBA00022692"/>
    </source>
</evidence>
<accession>A0A0B2JYX8</accession>
<dbReference type="GO" id="GO:0005345">
    <property type="term" value="F:purine nucleobase transmembrane transporter activity"/>
    <property type="evidence" value="ECO:0007669"/>
    <property type="project" value="TreeGrafter"/>
</dbReference>
<comment type="subcellular location">
    <subcellularLocation>
        <location evidence="1">Endomembrane system</location>
        <topology evidence="1">Multi-pass membrane protein</topology>
    </subcellularLocation>
</comment>
<feature type="transmembrane region" description="Helical" evidence="7">
    <location>
        <begin position="134"/>
        <end position="151"/>
    </location>
</feature>
<feature type="transmembrane region" description="Helical" evidence="7">
    <location>
        <begin position="21"/>
        <end position="42"/>
    </location>
</feature>
<feature type="transmembrane region" description="Helical" evidence="7">
    <location>
        <begin position="373"/>
        <end position="404"/>
    </location>
</feature>